<dbReference type="AlphaFoldDB" id="A0A0D2J775"/>
<evidence type="ECO:0000259" key="2">
    <source>
        <dbReference type="PROSITE" id="PS50173"/>
    </source>
</evidence>
<evidence type="ECO:0000313" key="4">
    <source>
        <dbReference type="Proteomes" id="UP000032233"/>
    </source>
</evidence>
<dbReference type="SUPFAM" id="SSF100879">
    <property type="entry name" value="Lesion bypass DNA polymerase (Y-family), little finger domain"/>
    <property type="match status" value="1"/>
</dbReference>
<dbReference type="Pfam" id="PF00817">
    <property type="entry name" value="IMS"/>
    <property type="match status" value="1"/>
</dbReference>
<dbReference type="GO" id="GO:0042276">
    <property type="term" value="P:error-prone translesion synthesis"/>
    <property type="evidence" value="ECO:0007669"/>
    <property type="project" value="TreeGrafter"/>
</dbReference>
<sequence>MHLNVADFAVAVERLNRPGLHDRPVIVSRAQGGRARVYDMSEEAFQAGVRKHMPLDQARRMCGGVRIVPPKPHKYEKAMLEMMKMALPYSPLVESEEDTGHVFMDLSGTGRLFGPARDVAWRMKKEVKKRLGLEPIWGLAPNKMLAKAATRVVKPKGEHIVRPGGEQDFLRSLPLSLLSGLEAPDLMLFRQYNLHTVEEALTWRKEHLLAVFGKRGGEIHQLLQGRDDSKVLPVGLKPPVVRLDHEFSQDTNHLGEVERALFGLVEKAGRRLRRMGKAARRVAVYLTYSDGGRVIRQRSHALGTANDFLLFDLARIALAVGWTRRVRLRHLRLVCDRLVYPPAQLDLPFMADATDLIQRKQEKLMHALDRIRDRHGERSICLGRSLGD</sequence>
<dbReference type="Proteomes" id="UP000032233">
    <property type="component" value="Unassembled WGS sequence"/>
</dbReference>
<dbReference type="Gene3D" id="3.40.1170.60">
    <property type="match status" value="1"/>
</dbReference>
<accession>A0A0D2J775</accession>
<dbReference type="PANTHER" id="PTHR11076">
    <property type="entry name" value="DNA REPAIR POLYMERASE UMUC / TRANSFERASE FAMILY MEMBER"/>
    <property type="match status" value="1"/>
</dbReference>
<dbReference type="InterPro" id="IPR017961">
    <property type="entry name" value="DNA_pol_Y-fam_little_finger"/>
</dbReference>
<dbReference type="GO" id="GO:0005829">
    <property type="term" value="C:cytosol"/>
    <property type="evidence" value="ECO:0007669"/>
    <property type="project" value="TreeGrafter"/>
</dbReference>
<reference evidence="3 4" key="1">
    <citation type="submission" date="2013-11" db="EMBL/GenBank/DDBJ databases">
        <title>Metagenomic analysis of a methanogenic consortium involved in long chain n-alkane degradation.</title>
        <authorList>
            <person name="Davidova I.A."/>
            <person name="Callaghan A.V."/>
            <person name="Wawrik B."/>
            <person name="Pruitt S."/>
            <person name="Marks C."/>
            <person name="Duncan K.E."/>
            <person name="Suflita J.M."/>
        </authorList>
    </citation>
    <scope>NUCLEOTIDE SEQUENCE [LARGE SCALE GENOMIC DNA]</scope>
    <source>
        <strain evidence="3 4">SPR</strain>
    </source>
</reference>
<dbReference type="Gene3D" id="3.30.70.270">
    <property type="match status" value="1"/>
</dbReference>
<dbReference type="GO" id="GO:0006281">
    <property type="term" value="P:DNA repair"/>
    <property type="evidence" value="ECO:0007669"/>
    <property type="project" value="InterPro"/>
</dbReference>
<evidence type="ECO:0000313" key="3">
    <source>
        <dbReference type="EMBL" id="KIX11526.1"/>
    </source>
</evidence>
<dbReference type="InterPro" id="IPR043128">
    <property type="entry name" value="Rev_trsase/Diguanyl_cyclase"/>
</dbReference>
<keyword evidence="4" id="KW-1185">Reference proteome</keyword>
<evidence type="ECO:0000256" key="1">
    <source>
        <dbReference type="ARBA" id="ARBA00010945"/>
    </source>
</evidence>
<dbReference type="Pfam" id="PF11799">
    <property type="entry name" value="IMS_C"/>
    <property type="match status" value="1"/>
</dbReference>
<dbReference type="InterPro" id="IPR050116">
    <property type="entry name" value="DNA_polymerase-Y"/>
</dbReference>
<comment type="similarity">
    <text evidence="1">Belongs to the DNA polymerase type-Y family.</text>
</comment>
<dbReference type="InterPro" id="IPR043502">
    <property type="entry name" value="DNA/RNA_pol_sf"/>
</dbReference>
<name>A0A0D2J775_9BACT</name>
<dbReference type="InterPro" id="IPR036775">
    <property type="entry name" value="DNA_pol_Y-fam_lit_finger_sf"/>
</dbReference>
<dbReference type="PANTHER" id="PTHR11076:SF33">
    <property type="entry name" value="DNA POLYMERASE KAPPA"/>
    <property type="match status" value="1"/>
</dbReference>
<dbReference type="GO" id="GO:0003887">
    <property type="term" value="F:DNA-directed DNA polymerase activity"/>
    <property type="evidence" value="ECO:0007669"/>
    <property type="project" value="UniProtKB-KW"/>
</dbReference>
<feature type="domain" description="UmuC" evidence="2">
    <location>
        <begin position="1"/>
        <end position="182"/>
    </location>
</feature>
<dbReference type="EMBL" id="AZAC01000056">
    <property type="protein sequence ID" value="KIX11526.1"/>
    <property type="molecule type" value="Genomic_DNA"/>
</dbReference>
<dbReference type="PROSITE" id="PS50173">
    <property type="entry name" value="UMUC"/>
    <property type="match status" value="1"/>
</dbReference>
<dbReference type="InParanoid" id="A0A0D2J775"/>
<protein>
    <recommendedName>
        <fullName evidence="2">UmuC domain-containing protein</fullName>
    </recommendedName>
</protein>
<dbReference type="GO" id="GO:0009432">
    <property type="term" value="P:SOS response"/>
    <property type="evidence" value="ECO:0007669"/>
    <property type="project" value="TreeGrafter"/>
</dbReference>
<dbReference type="STRING" id="1429043.X474_23825"/>
<comment type="caution">
    <text evidence="3">The sequence shown here is derived from an EMBL/GenBank/DDBJ whole genome shotgun (WGS) entry which is preliminary data.</text>
</comment>
<proteinExistence type="inferred from homology"/>
<gene>
    <name evidence="3" type="ORF">X474_23825</name>
</gene>
<dbReference type="GO" id="GO:0003684">
    <property type="term" value="F:damaged DNA binding"/>
    <property type="evidence" value="ECO:0007669"/>
    <property type="project" value="InterPro"/>
</dbReference>
<dbReference type="SUPFAM" id="SSF56672">
    <property type="entry name" value="DNA/RNA polymerases"/>
    <property type="match status" value="1"/>
</dbReference>
<dbReference type="InterPro" id="IPR001126">
    <property type="entry name" value="UmuC"/>
</dbReference>
<organism evidence="3 4">
    <name type="scientific">Dethiosulfatarculus sandiegensis</name>
    <dbReference type="NCBI Taxonomy" id="1429043"/>
    <lineage>
        <taxon>Bacteria</taxon>
        <taxon>Pseudomonadati</taxon>
        <taxon>Thermodesulfobacteriota</taxon>
        <taxon>Desulfarculia</taxon>
        <taxon>Desulfarculales</taxon>
        <taxon>Desulfarculaceae</taxon>
        <taxon>Dethiosulfatarculus</taxon>
    </lineage>
</organism>